<dbReference type="SUPFAM" id="SSF144074">
    <property type="entry name" value="E2F-DP heterodimerization region"/>
    <property type="match status" value="1"/>
</dbReference>
<feature type="non-terminal residue" evidence="6">
    <location>
        <position position="196"/>
    </location>
</feature>
<keyword evidence="3" id="KW-0238">DNA-binding</keyword>
<dbReference type="CDD" id="cd14660">
    <property type="entry name" value="E2F_DD"/>
    <property type="match status" value="1"/>
</dbReference>
<evidence type="ECO:0000256" key="2">
    <source>
        <dbReference type="ARBA" id="ARBA00023015"/>
    </source>
</evidence>
<evidence type="ECO:0000256" key="4">
    <source>
        <dbReference type="ARBA" id="ARBA00023163"/>
    </source>
</evidence>
<dbReference type="EMBL" id="JAHUTI010023656">
    <property type="protein sequence ID" value="MED6240307.1"/>
    <property type="molecule type" value="Genomic_DNA"/>
</dbReference>
<keyword evidence="7" id="KW-1185">Reference proteome</keyword>
<sequence>MGLLSSKLLQGRALEDDQCSYIKLILSRSVNISQVSPLKGLHQQIFGGVEEEGCRFSRFRGSPLDDGVTGGLKALIEEEKKLDELIQSSAWQISTLCEEDLHQRYPCLEEQTVIVIKAPSETQLQVPHPEESFQIYLSSINGPIDVFLCSDTPVPMDSTDTPAAGSATCGQFQLTTCGKEFFAPLPPFFSVQTSSK</sequence>
<accession>A0ABU7APY7</accession>
<proteinExistence type="inferred from homology"/>
<comment type="caution">
    <text evidence="6">The sequence shown here is derived from an EMBL/GenBank/DDBJ whole genome shotgun (WGS) entry which is preliminary data.</text>
</comment>
<protein>
    <recommendedName>
        <fullName evidence="5">E2F transcription factor CC-MB domain-containing protein</fullName>
    </recommendedName>
</protein>
<evidence type="ECO:0000256" key="3">
    <source>
        <dbReference type="ARBA" id="ARBA00023125"/>
    </source>
</evidence>
<keyword evidence="2" id="KW-0805">Transcription regulation</keyword>
<keyword evidence="4" id="KW-0804">Transcription</keyword>
<dbReference type="InterPro" id="IPR032198">
    <property type="entry name" value="E2F_CC-MB"/>
</dbReference>
<dbReference type="Pfam" id="PF16421">
    <property type="entry name" value="E2F_CC-MB"/>
    <property type="match status" value="1"/>
</dbReference>
<gene>
    <name evidence="6" type="ORF">ATANTOWER_019085</name>
</gene>
<evidence type="ECO:0000313" key="7">
    <source>
        <dbReference type="Proteomes" id="UP001345963"/>
    </source>
</evidence>
<organism evidence="6 7">
    <name type="scientific">Ataeniobius toweri</name>
    <dbReference type="NCBI Taxonomy" id="208326"/>
    <lineage>
        <taxon>Eukaryota</taxon>
        <taxon>Metazoa</taxon>
        <taxon>Chordata</taxon>
        <taxon>Craniata</taxon>
        <taxon>Vertebrata</taxon>
        <taxon>Euteleostomi</taxon>
        <taxon>Actinopterygii</taxon>
        <taxon>Neopterygii</taxon>
        <taxon>Teleostei</taxon>
        <taxon>Neoteleostei</taxon>
        <taxon>Acanthomorphata</taxon>
        <taxon>Ovalentaria</taxon>
        <taxon>Atherinomorphae</taxon>
        <taxon>Cyprinodontiformes</taxon>
        <taxon>Goodeidae</taxon>
        <taxon>Ataeniobius</taxon>
    </lineage>
</organism>
<evidence type="ECO:0000256" key="1">
    <source>
        <dbReference type="ARBA" id="ARBA00010940"/>
    </source>
</evidence>
<name>A0ABU7APY7_9TELE</name>
<dbReference type="InterPro" id="IPR037241">
    <property type="entry name" value="E2F-DP_heterodim"/>
</dbReference>
<evidence type="ECO:0000259" key="5">
    <source>
        <dbReference type="Pfam" id="PF16421"/>
    </source>
</evidence>
<dbReference type="Gene3D" id="6.10.250.540">
    <property type="match status" value="1"/>
</dbReference>
<comment type="similarity">
    <text evidence="1">Belongs to the E2F/DP family.</text>
</comment>
<reference evidence="6 7" key="1">
    <citation type="submission" date="2021-07" db="EMBL/GenBank/DDBJ databases">
        <authorList>
            <person name="Palmer J.M."/>
        </authorList>
    </citation>
    <scope>NUCLEOTIDE SEQUENCE [LARGE SCALE GENOMIC DNA]</scope>
    <source>
        <strain evidence="6 7">AT_MEX2019</strain>
        <tissue evidence="6">Muscle</tissue>
    </source>
</reference>
<dbReference type="Proteomes" id="UP001345963">
    <property type="component" value="Unassembled WGS sequence"/>
</dbReference>
<evidence type="ECO:0000313" key="6">
    <source>
        <dbReference type="EMBL" id="MED6240307.1"/>
    </source>
</evidence>
<feature type="domain" description="E2F transcription factor CC-MB" evidence="5">
    <location>
        <begin position="72"/>
        <end position="150"/>
    </location>
</feature>